<dbReference type="InterPro" id="IPR050194">
    <property type="entry name" value="Glycosyltransferase_grp1"/>
</dbReference>
<dbReference type="Proteomes" id="UP000031408">
    <property type="component" value="Unassembled WGS sequence"/>
</dbReference>
<dbReference type="PANTHER" id="PTHR45947:SF14">
    <property type="entry name" value="SLL1723 PROTEIN"/>
    <property type="match status" value="1"/>
</dbReference>
<evidence type="ECO:0000313" key="3">
    <source>
        <dbReference type="EMBL" id="KIC92999.1"/>
    </source>
</evidence>
<evidence type="ECO:0008006" key="5">
    <source>
        <dbReference type="Google" id="ProtNLM"/>
    </source>
</evidence>
<dbReference type="AlphaFoldDB" id="A0A0C1IRD4"/>
<dbReference type="Pfam" id="PF13477">
    <property type="entry name" value="Glyco_trans_4_2"/>
    <property type="match status" value="1"/>
</dbReference>
<comment type="caution">
    <text evidence="3">The sequence shown here is derived from an EMBL/GenBank/DDBJ whole genome shotgun (WGS) entry which is preliminary data.</text>
</comment>
<evidence type="ECO:0000259" key="1">
    <source>
        <dbReference type="Pfam" id="PF00534"/>
    </source>
</evidence>
<name>A0A0C1IRD4_9BACT</name>
<dbReference type="InterPro" id="IPR028098">
    <property type="entry name" value="Glyco_trans_4-like_N"/>
</dbReference>
<dbReference type="InterPro" id="IPR001296">
    <property type="entry name" value="Glyco_trans_1"/>
</dbReference>
<dbReference type="RefSeq" id="WP_039143072.1">
    <property type="nucleotide sequence ID" value="NZ_JSVC01000024.1"/>
</dbReference>
<reference evidence="3 4" key="1">
    <citation type="submission" date="2014-11" db="EMBL/GenBank/DDBJ databases">
        <title>Genome sequence of Flavihumibacter solisilvae 3-3.</title>
        <authorList>
            <person name="Zhou G."/>
            <person name="Li M."/>
            <person name="Wang G."/>
        </authorList>
    </citation>
    <scope>NUCLEOTIDE SEQUENCE [LARGE SCALE GENOMIC DNA]</scope>
    <source>
        <strain evidence="3 4">3-3</strain>
    </source>
</reference>
<dbReference type="SUPFAM" id="SSF53756">
    <property type="entry name" value="UDP-Glycosyltransferase/glycogen phosphorylase"/>
    <property type="match status" value="1"/>
</dbReference>
<dbReference type="OrthoDB" id="9790710at2"/>
<dbReference type="Gene3D" id="3.40.50.2000">
    <property type="entry name" value="Glycogen Phosphorylase B"/>
    <property type="match status" value="2"/>
</dbReference>
<dbReference type="EMBL" id="JSVC01000024">
    <property type="protein sequence ID" value="KIC92999.1"/>
    <property type="molecule type" value="Genomic_DNA"/>
</dbReference>
<proteinExistence type="predicted"/>
<protein>
    <recommendedName>
        <fullName evidence="5">Glycosyl transferase</fullName>
    </recommendedName>
</protein>
<feature type="domain" description="Glycosyltransferase subfamily 4-like N-terminal" evidence="2">
    <location>
        <begin position="11"/>
        <end position="147"/>
    </location>
</feature>
<dbReference type="PANTHER" id="PTHR45947">
    <property type="entry name" value="SULFOQUINOVOSYL TRANSFERASE SQD2"/>
    <property type="match status" value="1"/>
</dbReference>
<accession>A0A0C1IRD4</accession>
<sequence length="379" mass="42586">MRPVADNALLIAFVSNNAWSVYNFRLAIIRCLIESGHRVVVVSPADEYAQRLTNEGCAFFPVQFNNRSLNPISDLLLYRSLRQVYSTLKPDLIFHFVAKPNIYGSMAAGALGIPSVAVITGLGFAFDRKDLLRTIVEKLYRRALKNVAETWFLNREDAQVFLNEALVSAQNVKILPGEGVDTEYFHQPGKSAGAGSPAFTFLMSCRLLRSKGVAVYAEASRILKNRNHQFNCILIGFHEAGHPDAVDAADLTDWQEQGLISFPGFTEDVRSFLESADCFVLPSYYNEGIPRSLLEAASMELPVITTYNRGCKEAVRDNITGFLCNTRDAADLADKMEQMLLLPPLTRREMGKKGRELMIEKFEVRKVYRYYANVIQRFG</sequence>
<gene>
    <name evidence="3" type="ORF">OI18_19810</name>
</gene>
<dbReference type="CDD" id="cd03808">
    <property type="entry name" value="GT4_CapM-like"/>
    <property type="match status" value="1"/>
</dbReference>
<evidence type="ECO:0000259" key="2">
    <source>
        <dbReference type="Pfam" id="PF13477"/>
    </source>
</evidence>
<keyword evidence="4" id="KW-1185">Reference proteome</keyword>
<dbReference type="GO" id="GO:0016757">
    <property type="term" value="F:glycosyltransferase activity"/>
    <property type="evidence" value="ECO:0007669"/>
    <property type="project" value="InterPro"/>
</dbReference>
<dbReference type="STRING" id="1349421.OI18_19810"/>
<dbReference type="Pfam" id="PF00534">
    <property type="entry name" value="Glycos_transf_1"/>
    <property type="match status" value="1"/>
</dbReference>
<feature type="domain" description="Glycosyl transferase family 1" evidence="1">
    <location>
        <begin position="199"/>
        <end position="356"/>
    </location>
</feature>
<organism evidence="3 4">
    <name type="scientific">Flavihumibacter solisilvae</name>
    <dbReference type="NCBI Taxonomy" id="1349421"/>
    <lineage>
        <taxon>Bacteria</taxon>
        <taxon>Pseudomonadati</taxon>
        <taxon>Bacteroidota</taxon>
        <taxon>Chitinophagia</taxon>
        <taxon>Chitinophagales</taxon>
        <taxon>Chitinophagaceae</taxon>
        <taxon>Flavihumibacter</taxon>
    </lineage>
</organism>
<evidence type="ECO:0000313" key="4">
    <source>
        <dbReference type="Proteomes" id="UP000031408"/>
    </source>
</evidence>